<reference evidence="3" key="1">
    <citation type="submission" date="2023-03" db="EMBL/GenBank/DDBJ databases">
        <title>Massive genome expansion in bonnet fungi (Mycena s.s.) driven by repeated elements and novel gene families across ecological guilds.</title>
        <authorList>
            <consortium name="Lawrence Berkeley National Laboratory"/>
            <person name="Harder C.B."/>
            <person name="Miyauchi S."/>
            <person name="Viragh M."/>
            <person name="Kuo A."/>
            <person name="Thoen E."/>
            <person name="Andreopoulos B."/>
            <person name="Lu D."/>
            <person name="Skrede I."/>
            <person name="Drula E."/>
            <person name="Henrissat B."/>
            <person name="Morin E."/>
            <person name="Kohler A."/>
            <person name="Barry K."/>
            <person name="LaButti K."/>
            <person name="Morin E."/>
            <person name="Salamov A."/>
            <person name="Lipzen A."/>
            <person name="Mereny Z."/>
            <person name="Hegedus B."/>
            <person name="Baldrian P."/>
            <person name="Stursova M."/>
            <person name="Weitz H."/>
            <person name="Taylor A."/>
            <person name="Grigoriev I.V."/>
            <person name="Nagy L.G."/>
            <person name="Martin F."/>
            <person name="Kauserud H."/>
        </authorList>
    </citation>
    <scope>NUCLEOTIDE SEQUENCE</scope>
    <source>
        <strain evidence="3">CBHHK200</strain>
    </source>
</reference>
<comment type="caution">
    <text evidence="3">The sequence shown here is derived from an EMBL/GenBank/DDBJ whole genome shotgun (WGS) entry which is preliminary data.</text>
</comment>
<name>A0AAD6TH19_9AGAR</name>
<accession>A0AAD6TH19</accession>
<dbReference type="AlphaFoldDB" id="A0AAD6TH19"/>
<sequence length="144" mass="15977">MLALDSPRRCLPTVPRTRPTSRPLPSIPRPLSCKACKTCITSCNAELPLSAIPPESPSFRGFSGKASLFTETYNVTLSTPKMELMSSGAYRLSEITCTKCTAYLGYKIVRAFEKSESWKESRFLLELAELENPWLDSSDSEDSS</sequence>
<dbReference type="PROSITE" id="PS51792">
    <property type="entry name" value="YIPPEE"/>
    <property type="match status" value="1"/>
</dbReference>
<gene>
    <name evidence="3" type="ORF">C8F04DRAFT_1248949</name>
</gene>
<dbReference type="PANTHER" id="PTHR13848">
    <property type="entry name" value="PROTEIN YIPPEE-LIKE CG15309-RELATED"/>
    <property type="match status" value="1"/>
</dbReference>
<protein>
    <recommendedName>
        <fullName evidence="2">Yippee domain-containing protein</fullName>
    </recommendedName>
</protein>
<evidence type="ECO:0000313" key="4">
    <source>
        <dbReference type="Proteomes" id="UP001218188"/>
    </source>
</evidence>
<dbReference type="Proteomes" id="UP001218188">
    <property type="component" value="Unassembled WGS sequence"/>
</dbReference>
<feature type="compositionally biased region" description="Low complexity" evidence="1">
    <location>
        <begin position="11"/>
        <end position="25"/>
    </location>
</feature>
<dbReference type="InterPro" id="IPR034751">
    <property type="entry name" value="Yippee"/>
</dbReference>
<organism evidence="3 4">
    <name type="scientific">Mycena alexandri</name>
    <dbReference type="NCBI Taxonomy" id="1745969"/>
    <lineage>
        <taxon>Eukaryota</taxon>
        <taxon>Fungi</taxon>
        <taxon>Dikarya</taxon>
        <taxon>Basidiomycota</taxon>
        <taxon>Agaricomycotina</taxon>
        <taxon>Agaricomycetes</taxon>
        <taxon>Agaricomycetidae</taxon>
        <taxon>Agaricales</taxon>
        <taxon>Marasmiineae</taxon>
        <taxon>Mycenaceae</taxon>
        <taxon>Mycena</taxon>
    </lineage>
</organism>
<feature type="region of interest" description="Disordered" evidence="1">
    <location>
        <begin position="1"/>
        <end position="25"/>
    </location>
</feature>
<dbReference type="InterPro" id="IPR039058">
    <property type="entry name" value="Yippee_fam"/>
</dbReference>
<proteinExistence type="predicted"/>
<evidence type="ECO:0000259" key="2">
    <source>
        <dbReference type="PROSITE" id="PS51792"/>
    </source>
</evidence>
<evidence type="ECO:0000256" key="1">
    <source>
        <dbReference type="SAM" id="MobiDB-lite"/>
    </source>
</evidence>
<dbReference type="EMBL" id="JARJCM010000004">
    <property type="protein sequence ID" value="KAJ7045542.1"/>
    <property type="molecule type" value="Genomic_DNA"/>
</dbReference>
<feature type="domain" description="Yippee" evidence="2">
    <location>
        <begin position="29"/>
        <end position="134"/>
    </location>
</feature>
<keyword evidence="4" id="KW-1185">Reference proteome</keyword>
<evidence type="ECO:0000313" key="3">
    <source>
        <dbReference type="EMBL" id="KAJ7045542.1"/>
    </source>
</evidence>